<keyword evidence="1" id="KW-0378">Hydrolase</keyword>
<feature type="region of interest" description="Disordered" evidence="2">
    <location>
        <begin position="617"/>
        <end position="637"/>
    </location>
</feature>
<dbReference type="InterPro" id="IPR000780">
    <property type="entry name" value="CheR_MeTrfase"/>
</dbReference>
<evidence type="ECO:0000259" key="4">
    <source>
        <dbReference type="PROSITE" id="PS50122"/>
    </source>
</evidence>
<dbReference type="SMART" id="SM00138">
    <property type="entry name" value="MeTrc"/>
    <property type="match status" value="1"/>
</dbReference>
<dbReference type="AlphaFoldDB" id="A0A1I6GA98"/>
<evidence type="ECO:0000259" key="5">
    <source>
        <dbReference type="PROSITE" id="PS50123"/>
    </source>
</evidence>
<dbReference type="Gene3D" id="3.40.50.180">
    <property type="entry name" value="Methylesterase CheB, C-terminal domain"/>
    <property type="match status" value="1"/>
</dbReference>
<evidence type="ECO:0000313" key="6">
    <source>
        <dbReference type="EMBL" id="SFR39114.1"/>
    </source>
</evidence>
<dbReference type="InterPro" id="IPR022641">
    <property type="entry name" value="CheR_N"/>
</dbReference>
<name>A0A1I6GA98_9GAMM</name>
<dbReference type="GO" id="GO:0005737">
    <property type="term" value="C:cytoplasm"/>
    <property type="evidence" value="ECO:0007669"/>
    <property type="project" value="InterPro"/>
</dbReference>
<dbReference type="GO" id="GO:0006935">
    <property type="term" value="P:chemotaxis"/>
    <property type="evidence" value="ECO:0007669"/>
    <property type="project" value="UniProtKB-UniRule"/>
</dbReference>
<dbReference type="InterPro" id="IPR029063">
    <property type="entry name" value="SAM-dependent_MTases_sf"/>
</dbReference>
<dbReference type="RefSeq" id="WP_091985228.1">
    <property type="nucleotide sequence ID" value="NZ_FOYV01000001.1"/>
</dbReference>
<dbReference type="Pfam" id="PF03705">
    <property type="entry name" value="CheR_N"/>
    <property type="match status" value="1"/>
</dbReference>
<dbReference type="PANTHER" id="PTHR24422:SF27">
    <property type="entry name" value="PROTEIN-GLUTAMATE O-METHYLTRANSFERASE"/>
    <property type="match status" value="1"/>
</dbReference>
<dbReference type="PROSITE" id="PS50123">
    <property type="entry name" value="CHER"/>
    <property type="match status" value="1"/>
</dbReference>
<dbReference type="InterPro" id="IPR000700">
    <property type="entry name" value="PAS-assoc_C"/>
</dbReference>
<dbReference type="Gene3D" id="3.40.50.150">
    <property type="entry name" value="Vaccinia Virus protein VP39"/>
    <property type="match status" value="1"/>
</dbReference>
<dbReference type="Pfam" id="PF13596">
    <property type="entry name" value="PAS_10"/>
    <property type="match status" value="1"/>
</dbReference>
<dbReference type="InterPro" id="IPR035909">
    <property type="entry name" value="CheB_C"/>
</dbReference>
<organism evidence="6 7">
    <name type="scientific">Marinobacter gudaonensis</name>
    <dbReference type="NCBI Taxonomy" id="375760"/>
    <lineage>
        <taxon>Bacteria</taxon>
        <taxon>Pseudomonadati</taxon>
        <taxon>Pseudomonadota</taxon>
        <taxon>Gammaproteobacteria</taxon>
        <taxon>Pseudomonadales</taxon>
        <taxon>Marinobacteraceae</taxon>
        <taxon>Marinobacter</taxon>
    </lineage>
</organism>
<proteinExistence type="predicted"/>
<dbReference type="Proteomes" id="UP000199290">
    <property type="component" value="Unassembled WGS sequence"/>
</dbReference>
<feature type="domain" description="PAC" evidence="3">
    <location>
        <begin position="777"/>
        <end position="833"/>
    </location>
</feature>
<dbReference type="SUPFAM" id="SSF53335">
    <property type="entry name" value="S-adenosyl-L-methionine-dependent methyltransferases"/>
    <property type="match status" value="1"/>
</dbReference>
<dbReference type="PRINTS" id="PR00996">
    <property type="entry name" value="CHERMTFRASE"/>
</dbReference>
<feature type="compositionally biased region" description="Polar residues" evidence="2">
    <location>
        <begin position="664"/>
        <end position="682"/>
    </location>
</feature>
<feature type="active site" evidence="1">
    <location>
        <position position="36"/>
    </location>
</feature>
<dbReference type="SUPFAM" id="SSF47757">
    <property type="entry name" value="Chemotaxis receptor methyltransferase CheR, N-terminal domain"/>
    <property type="match status" value="1"/>
</dbReference>
<protein>
    <submittedName>
        <fullName evidence="6">Two-component system, chemotaxis family, CheB/CheR fusion protein</fullName>
    </submittedName>
</protein>
<gene>
    <name evidence="6" type="ORF">SAMN04488073_0316</name>
</gene>
<evidence type="ECO:0000256" key="1">
    <source>
        <dbReference type="PROSITE-ProRule" id="PRU00050"/>
    </source>
</evidence>
<dbReference type="EMBL" id="FOYV01000001">
    <property type="protein sequence ID" value="SFR39114.1"/>
    <property type="molecule type" value="Genomic_DNA"/>
</dbReference>
<dbReference type="Pfam" id="PF01339">
    <property type="entry name" value="CheB_methylest"/>
    <property type="match status" value="1"/>
</dbReference>
<keyword evidence="7" id="KW-1185">Reference proteome</keyword>
<feature type="region of interest" description="Disordered" evidence="2">
    <location>
        <begin position="660"/>
        <end position="682"/>
    </location>
</feature>
<feature type="active site" evidence="1">
    <location>
        <position position="128"/>
    </location>
</feature>
<dbReference type="OrthoDB" id="9816309at2"/>
<reference evidence="7" key="1">
    <citation type="submission" date="2016-10" db="EMBL/GenBank/DDBJ databases">
        <authorList>
            <person name="Varghese N."/>
            <person name="Submissions S."/>
        </authorList>
    </citation>
    <scope>NUCLEOTIDE SEQUENCE [LARGE SCALE GENOMIC DNA]</scope>
    <source>
        <strain evidence="7">CGMCC 1.6294</strain>
    </source>
</reference>
<dbReference type="SUPFAM" id="SSF55785">
    <property type="entry name" value="PYP-like sensor domain (PAS domain)"/>
    <property type="match status" value="1"/>
</dbReference>
<dbReference type="GO" id="GO:0000156">
    <property type="term" value="F:phosphorelay response regulator activity"/>
    <property type="evidence" value="ECO:0007669"/>
    <property type="project" value="InterPro"/>
</dbReference>
<dbReference type="PROSITE" id="PS50113">
    <property type="entry name" value="PAC"/>
    <property type="match status" value="1"/>
</dbReference>
<dbReference type="GO" id="GO:0008984">
    <property type="term" value="F:protein-glutamate methylesterase activity"/>
    <property type="evidence" value="ECO:0007669"/>
    <property type="project" value="InterPro"/>
</dbReference>
<dbReference type="GO" id="GO:0008757">
    <property type="term" value="F:S-adenosylmethionine-dependent methyltransferase activity"/>
    <property type="evidence" value="ECO:0007669"/>
    <property type="project" value="InterPro"/>
</dbReference>
<keyword evidence="1" id="KW-0145">Chemotaxis</keyword>
<sequence>MRIVGIGASAGGLAALEEFLRHTPTDTGLAFIVVQHLDPTQKALLPELLQRVTAMPVQEAQHGNEILPNCVYVIPSNAELTVENDRLKLDQPREPRGMRLPIDVLFSSLASARNEGAIAVVLSGMGSDGTLGLQAIRAVGGLTVVQEPSSAEFDAMPRNAIATGCADIVAPASELPNRILAYDKSVTEPDQDESPAKQMEPIKAIIAILQRHTKHDFSLYKPSTLLRRIERRMAIHGVATLPDYARYLENNDQEVQLLFREMLIGVTAFFRDANVWDYLCDYALEPLIGQLEPGEKLRAWVVGCSTGEEAYSLAMTFTETLERLHPEKPTNFQIFASDLSLEAITVARAGRYPSMIEDQVSKQRLARFFTKDNHHYQINQTIRDKVLFAQHDVILDPPFTKLDLLACRNLLIYFDPMLQRRLLPLFHYSLRNHGLLMLGSSETVGRLNHLFKPLERGLRLYERLPHDSISGSSFLLKSFPPLSNLSKEQPVSAPIYPNGESDNLQNAADHLLLQRYSPAAVVLNQDADIVYISGRTGNYLEPAAGKTNWNIHAMAREGLRTPLYTALKQAATQRDPVELNDLAIETDAGVQHVDVTVQSLNEPKALQGMTMVVFRNHPVTKRRKRSKRDGATATDQSDEILRYQAAIEQLSEEARLSREELQASNEELQSTNEELQSANEELTSSKEEMQSMNEELQTINTELQTKLDDLALAQSDMQNVLNSTEIAILFMDQNLNVRRYTARAANIISLRESDVGRPLSELTTKLEYPELEDDARQTLDTLMVCEKQIKTNEDRWFSIRIMPYRRLDNVIDGVVMTMVDITEAKALESSLREDAALSPQSK</sequence>
<accession>A0A1I6GA98</accession>
<dbReference type="InterPro" id="IPR000673">
    <property type="entry name" value="Sig_transdc_resp-reg_Me-estase"/>
</dbReference>
<feature type="domain" description="CheR-type methyltransferase" evidence="5">
    <location>
        <begin position="205"/>
        <end position="444"/>
    </location>
</feature>
<dbReference type="STRING" id="375760.SAMN04488073_0316"/>
<dbReference type="InterPro" id="IPR035965">
    <property type="entry name" value="PAS-like_dom_sf"/>
</dbReference>
<dbReference type="CDD" id="cd16434">
    <property type="entry name" value="CheB-CheR_fusion"/>
    <property type="match status" value="1"/>
</dbReference>
<dbReference type="SUPFAM" id="SSF52738">
    <property type="entry name" value="Methylesterase CheB, C-terminal domain"/>
    <property type="match status" value="1"/>
</dbReference>
<feature type="active site" evidence="1">
    <location>
        <position position="9"/>
    </location>
</feature>
<evidence type="ECO:0000256" key="2">
    <source>
        <dbReference type="SAM" id="MobiDB-lite"/>
    </source>
</evidence>
<dbReference type="InterPro" id="IPR022642">
    <property type="entry name" value="CheR_C"/>
</dbReference>
<evidence type="ECO:0000259" key="3">
    <source>
        <dbReference type="PROSITE" id="PS50113"/>
    </source>
</evidence>
<evidence type="ECO:0000313" key="7">
    <source>
        <dbReference type="Proteomes" id="UP000199290"/>
    </source>
</evidence>
<dbReference type="InterPro" id="IPR050903">
    <property type="entry name" value="Bact_Chemotaxis_MeTrfase"/>
</dbReference>
<dbReference type="Pfam" id="PF01739">
    <property type="entry name" value="CheR"/>
    <property type="match status" value="1"/>
</dbReference>
<dbReference type="PROSITE" id="PS50122">
    <property type="entry name" value="CHEB"/>
    <property type="match status" value="1"/>
</dbReference>
<feature type="domain" description="CheB-type methylesterase" evidence="4">
    <location>
        <begin position="1"/>
        <end position="186"/>
    </location>
</feature>
<dbReference type="Gene3D" id="3.30.450.20">
    <property type="entry name" value="PAS domain"/>
    <property type="match status" value="1"/>
</dbReference>
<dbReference type="PANTHER" id="PTHR24422">
    <property type="entry name" value="CHEMOTAXIS PROTEIN METHYLTRANSFERASE"/>
    <property type="match status" value="1"/>
</dbReference>
<feature type="compositionally biased region" description="Basic residues" evidence="2">
    <location>
        <begin position="618"/>
        <end position="627"/>
    </location>
</feature>